<dbReference type="Gene3D" id="3.90.1200.10">
    <property type="match status" value="1"/>
</dbReference>
<dbReference type="InterPro" id="IPR002575">
    <property type="entry name" value="Aminoglycoside_PTrfase"/>
</dbReference>
<comment type="caution">
    <text evidence="2">The sequence shown here is derived from an EMBL/GenBank/DDBJ whole genome shotgun (WGS) entry which is preliminary data.</text>
</comment>
<protein>
    <submittedName>
        <fullName evidence="2">Aminoglycoside phosphotransferase (APT) family kinase protein</fullName>
    </submittedName>
</protein>
<keyword evidence="3" id="KW-1185">Reference proteome</keyword>
<evidence type="ECO:0000313" key="3">
    <source>
        <dbReference type="Proteomes" id="UP001153328"/>
    </source>
</evidence>
<dbReference type="InterPro" id="IPR051678">
    <property type="entry name" value="AGP_Transferase"/>
</dbReference>
<dbReference type="EMBL" id="CAJVAX010000018">
    <property type="protein sequence ID" value="CAG7646702.1"/>
    <property type="molecule type" value="Genomic_DNA"/>
</dbReference>
<dbReference type="GO" id="GO:0016301">
    <property type="term" value="F:kinase activity"/>
    <property type="evidence" value="ECO:0007669"/>
    <property type="project" value="UniProtKB-KW"/>
</dbReference>
<dbReference type="Gene3D" id="3.30.200.20">
    <property type="entry name" value="Phosphorylase Kinase, domain 1"/>
    <property type="match status" value="1"/>
</dbReference>
<organism evidence="2 3">
    <name type="scientific">Actinacidiphila bryophytorum</name>
    <dbReference type="NCBI Taxonomy" id="1436133"/>
    <lineage>
        <taxon>Bacteria</taxon>
        <taxon>Bacillati</taxon>
        <taxon>Actinomycetota</taxon>
        <taxon>Actinomycetes</taxon>
        <taxon>Kitasatosporales</taxon>
        <taxon>Streptomycetaceae</taxon>
        <taxon>Actinacidiphila</taxon>
    </lineage>
</organism>
<keyword evidence="2" id="KW-0418">Kinase</keyword>
<dbReference type="InterPro" id="IPR011009">
    <property type="entry name" value="Kinase-like_dom_sf"/>
</dbReference>
<dbReference type="PANTHER" id="PTHR21310:SF15">
    <property type="entry name" value="AMINOGLYCOSIDE PHOSPHOTRANSFERASE DOMAIN-CONTAINING PROTEIN"/>
    <property type="match status" value="1"/>
</dbReference>
<keyword evidence="2" id="KW-0808">Transferase</keyword>
<dbReference type="Proteomes" id="UP001153328">
    <property type="component" value="Unassembled WGS sequence"/>
</dbReference>
<reference evidence="2" key="1">
    <citation type="submission" date="2021-06" db="EMBL/GenBank/DDBJ databases">
        <authorList>
            <person name="Arsene-Ploetze F."/>
        </authorList>
    </citation>
    <scope>NUCLEOTIDE SEQUENCE</scope>
    <source>
        <strain evidence="2">SBRY1</strain>
    </source>
</reference>
<evidence type="ECO:0000259" key="1">
    <source>
        <dbReference type="Pfam" id="PF01636"/>
    </source>
</evidence>
<proteinExistence type="predicted"/>
<sequence>MREVENLSKRRLDAAELDALLHSSLGQGGRLEREVTGGTFNTAYRARLSDGQTVLVKIAPPADTPVLRYERGILGTEAAVYRQLNSLTGAAVPTPRLLHAGVDHLVLSWLDGSPWDRLQPHRAELLCRELGQLTALINAIPSPDGRFGYPAPESGLQADDWPTAFGLMMAAVLADAERFGAELGAPAEEFTALLAASGEPLGEVAESRLVHFDLSPGNVFHDGTRITGLIDHERAFFGDAAAELVSLEFCGAAGEGSEVVAGYREAGGELEFTPRLAHRLALYRVYLGLILVVESEPRGFRTSSPEHYAWSRGYLATHLDVLRRHCTA</sequence>
<gene>
    <name evidence="2" type="ORF">SBRY_40476</name>
</gene>
<evidence type="ECO:0000313" key="2">
    <source>
        <dbReference type="EMBL" id="CAG7646702.1"/>
    </source>
</evidence>
<accession>A0A9W4MIF3</accession>
<name>A0A9W4MIF3_9ACTN</name>
<dbReference type="AlphaFoldDB" id="A0A9W4MIF3"/>
<dbReference type="PANTHER" id="PTHR21310">
    <property type="entry name" value="AMINOGLYCOSIDE PHOSPHOTRANSFERASE-RELATED-RELATED"/>
    <property type="match status" value="1"/>
</dbReference>
<feature type="domain" description="Aminoglycoside phosphotransferase" evidence="1">
    <location>
        <begin position="33"/>
        <end position="272"/>
    </location>
</feature>
<dbReference type="SUPFAM" id="SSF56112">
    <property type="entry name" value="Protein kinase-like (PK-like)"/>
    <property type="match status" value="1"/>
</dbReference>
<dbReference type="Pfam" id="PF01636">
    <property type="entry name" value="APH"/>
    <property type="match status" value="1"/>
</dbReference>